<name>A0A0A9YNW5_LYGHE</name>
<reference evidence="2" key="2">
    <citation type="submission" date="2014-07" db="EMBL/GenBank/DDBJ databases">
        <authorList>
            <person name="Hull J."/>
        </authorList>
    </citation>
    <scope>NUCLEOTIDE SEQUENCE</scope>
</reference>
<feature type="non-terminal residue" evidence="2">
    <location>
        <position position="131"/>
    </location>
</feature>
<feature type="region of interest" description="Disordered" evidence="1">
    <location>
        <begin position="59"/>
        <end position="115"/>
    </location>
</feature>
<dbReference type="EMBL" id="GBHO01009705">
    <property type="protein sequence ID" value="JAG33899.1"/>
    <property type="molecule type" value="Transcribed_RNA"/>
</dbReference>
<feature type="compositionally biased region" description="Pro residues" evidence="1">
    <location>
        <begin position="76"/>
        <end position="86"/>
    </location>
</feature>
<protein>
    <submittedName>
        <fullName evidence="2">Cell surface antigen I/II</fullName>
    </submittedName>
</protein>
<evidence type="ECO:0000313" key="2">
    <source>
        <dbReference type="EMBL" id="JAG33899.1"/>
    </source>
</evidence>
<proteinExistence type="predicted"/>
<evidence type="ECO:0000256" key="1">
    <source>
        <dbReference type="SAM" id="MobiDB-lite"/>
    </source>
</evidence>
<accession>A0A0A9YNW5</accession>
<organism evidence="2">
    <name type="scientific">Lygus hesperus</name>
    <name type="common">Western plant bug</name>
    <dbReference type="NCBI Taxonomy" id="30085"/>
    <lineage>
        <taxon>Eukaryota</taxon>
        <taxon>Metazoa</taxon>
        <taxon>Ecdysozoa</taxon>
        <taxon>Arthropoda</taxon>
        <taxon>Hexapoda</taxon>
        <taxon>Insecta</taxon>
        <taxon>Pterygota</taxon>
        <taxon>Neoptera</taxon>
        <taxon>Paraneoptera</taxon>
        <taxon>Hemiptera</taxon>
        <taxon>Heteroptera</taxon>
        <taxon>Panheteroptera</taxon>
        <taxon>Cimicomorpha</taxon>
        <taxon>Miridae</taxon>
        <taxon>Mirini</taxon>
        <taxon>Lygus</taxon>
    </lineage>
</organism>
<sequence length="131" mass="14684">RSPRANPQCLRYPYRRKPPLSAIDCLLALVSFSREFFFEVEKPSLPVFPVSSQIVSIHFMEPKGPPSDAPKEAAPPTEPPKSPTKAPPKDPKIPQVSAKALLENTEPDNRPKRIHDLKNLQFMQCGSLEVE</sequence>
<reference evidence="2" key="1">
    <citation type="journal article" date="2014" name="PLoS ONE">
        <title>Transcriptome-Based Identification of ABC Transporters in the Western Tarnished Plant Bug Lygus hesperus.</title>
        <authorList>
            <person name="Hull J.J."/>
            <person name="Chaney K."/>
            <person name="Geib S.M."/>
            <person name="Fabrick J.A."/>
            <person name="Brent C.S."/>
            <person name="Walsh D."/>
            <person name="Lavine L.C."/>
        </authorList>
    </citation>
    <scope>NUCLEOTIDE SEQUENCE</scope>
</reference>
<gene>
    <name evidence="2" type="primary">spaP</name>
    <name evidence="2" type="ORF">CM83_102499</name>
</gene>
<feature type="non-terminal residue" evidence="2">
    <location>
        <position position="1"/>
    </location>
</feature>
<dbReference type="AlphaFoldDB" id="A0A0A9YNW5"/>